<comment type="caution">
    <text evidence="1">The sequence shown here is derived from an EMBL/GenBank/DDBJ whole genome shotgun (WGS) entry which is preliminary data.</text>
</comment>
<accession>A0A9W6DCW2</accession>
<dbReference type="EMBL" id="BQXY01000009">
    <property type="protein sequence ID" value="GKU27168.1"/>
    <property type="molecule type" value="Genomic_DNA"/>
</dbReference>
<evidence type="ECO:0000313" key="1">
    <source>
        <dbReference type="EMBL" id="GKU27168.1"/>
    </source>
</evidence>
<sequence>MKYRILEGISILKLRINKGKVLYTYYIGNKLINTSKYIYKIVHGYL</sequence>
<evidence type="ECO:0000313" key="2">
    <source>
        <dbReference type="Proteomes" id="UP001057868"/>
    </source>
</evidence>
<dbReference type="Proteomes" id="UP001057868">
    <property type="component" value="Unassembled WGS sequence"/>
</dbReference>
<name>A0A9W6DCW2_9CLOT</name>
<proteinExistence type="predicted"/>
<dbReference type="AlphaFoldDB" id="A0A9W6DCW2"/>
<organism evidence="1 2">
    <name type="scientific">Clostridium folliculivorans</name>
    <dbReference type="NCBI Taxonomy" id="2886038"/>
    <lineage>
        <taxon>Bacteria</taxon>
        <taxon>Bacillati</taxon>
        <taxon>Bacillota</taxon>
        <taxon>Clostridia</taxon>
        <taxon>Eubacteriales</taxon>
        <taxon>Clostridiaceae</taxon>
        <taxon>Clostridium</taxon>
    </lineage>
</organism>
<keyword evidence="2" id="KW-1185">Reference proteome</keyword>
<gene>
    <name evidence="1" type="ORF">CFOLD11_39950</name>
</gene>
<protein>
    <submittedName>
        <fullName evidence="1">Uncharacterized protein</fullName>
    </submittedName>
</protein>
<reference evidence="1" key="1">
    <citation type="journal article" date="2023" name="Int. J. Syst. Evol. Microbiol.">
        <title>&lt;i&gt;Clostridium folliculivorans&lt;/i&gt; sp. nov., isolated from soil samples of an organic paddy in Japan.</title>
        <authorList>
            <person name="Tazawa J."/>
            <person name="Kobayashi H."/>
            <person name="Tanizawa Y."/>
            <person name="Uchino A."/>
            <person name="Tanaka F."/>
            <person name="Urashima Y."/>
            <person name="Miura S."/>
            <person name="Sakamoto M."/>
            <person name="Ohkuma M."/>
            <person name="Tohno M."/>
        </authorList>
    </citation>
    <scope>NUCLEOTIDE SEQUENCE</scope>
    <source>
        <strain evidence="1">D1-1</strain>
    </source>
</reference>